<sequence length="1108" mass="125171">MFGSNFLHLFTLILCCNLFIISNSGMLYKSLLTLFTIFIALCTPITLHSQYAESLTFQHIQDGMSQSSATVFLEDSFGFIWIGTRNGLNRYDGKDFEIYTKSLDGKTGLNHEYIVALYEDGQNIIIGTNEGISLYDRSLNIITPYPLINEGETIKNEVFETIAKRNGILWLGSESSGLYSYEIETGKVKHFSPPNENIKVENPRLNKVVKVDVLDDNRILAVFTYNTLLLNYEMDIISEVLQTEEMVTSINSSENSFLVGSGKGSLFKLAIEKNSISITKEKDVSPGFGIRSLEKTLDNELWIGTENNGLYIYDENLDFIRHIEYSVTKPNSISGNSIWALLCTRDGTMWIAPYKSGLNIYDKQYFKFKHINSDPFNPKSLSNKLVNCFSEDENGNLWIGTDGGGIDYWDRSSDTFENYSLTNKTFASNVVLSILQTKDDELWAGTWTNGIAILNTKTKKTSVLTSENSFLKSNIIIDLLKDKKERIWIVNYFSGVQVYDPKTKTHQNIILNSEVDGSIINSIYQIFEDNQGNIWVGTLNTGLFKLTKNNGEWSAVHYHTKNSLSNNFINAIIQDDEDTIWVGTQGGLNKYNPETNSFLVIAKADGLKNDAIKGIIDDQNTHLWLSTEEGIIRYNTNTGETINYDVGDGLQSKEFIASSTITTKKGEYIFGGINGFNVFTASDVEKRKDTLTLFVSGLKLFNQPVLPNDDFGILKKDISQVDSLTFNYDQSVINIDFKALTFRHPESVNYAFYLEGFEKDWNYVGNNPTATYTNLNPGEYILRMKSTNSDGVWVDNEIDLYITVTPPYWQTWWFKTLMIALVLILFYIAQHIKLLNIRKNQRRLELKVDERTKELQFQKNKLIEAADNLASKNEEIQRFTYAVSHDLKSPLGNIRGLASLIPLEVPLEDHPGLAEYLSLIDVSCNNMNELISDITEIARLGKIDNKNELLKTNELLDLSRNLIKGKLKQLNIELTITENMPDIFGDRNRIIQVFGNFLDNAIKYMGDQESPKIIVTYEDNGDTNSFMVIDNGSGMHEGALKKLFTPFERFHDNVKGTGLGLYMVKQIAISHGGTIIAESEGEGKGATFKLILPKAKIAAQNARKSLIS</sequence>
<dbReference type="SUPFAM" id="SSF55874">
    <property type="entry name" value="ATPase domain of HSP90 chaperone/DNA topoisomerase II/histidine kinase"/>
    <property type="match status" value="1"/>
</dbReference>
<comment type="catalytic activity">
    <reaction evidence="1">
        <text>ATP + protein L-histidine = ADP + protein N-phospho-L-histidine.</text>
        <dbReference type="EC" id="2.7.13.3"/>
    </reaction>
</comment>
<dbReference type="PRINTS" id="PR00344">
    <property type="entry name" value="BCTRLSENSOR"/>
</dbReference>
<keyword evidence="4" id="KW-0472">Membrane</keyword>
<evidence type="ECO:0000256" key="1">
    <source>
        <dbReference type="ARBA" id="ARBA00000085"/>
    </source>
</evidence>
<evidence type="ECO:0000313" key="6">
    <source>
        <dbReference type="EMBL" id="TDT46509.1"/>
    </source>
</evidence>
<name>A0A4R7K6N2_9FLAO</name>
<dbReference type="EMBL" id="SOAY01000010">
    <property type="protein sequence ID" value="TDT46509.1"/>
    <property type="molecule type" value="Genomic_DNA"/>
</dbReference>
<reference evidence="6 7" key="1">
    <citation type="submission" date="2019-03" db="EMBL/GenBank/DDBJ databases">
        <title>Genomic Encyclopedia of Archaeal and Bacterial Type Strains, Phase II (KMG-II): from individual species to whole genera.</title>
        <authorList>
            <person name="Goeker M."/>
        </authorList>
    </citation>
    <scope>NUCLEOTIDE SEQUENCE [LARGE SCALE GENOMIC DNA]</scope>
    <source>
        <strain evidence="6 7">DSM 25233</strain>
    </source>
</reference>
<organism evidence="6 7">
    <name type="scientific">Maribacter spongiicola</name>
    <dbReference type="NCBI Taxonomy" id="1206753"/>
    <lineage>
        <taxon>Bacteria</taxon>
        <taxon>Pseudomonadati</taxon>
        <taxon>Bacteroidota</taxon>
        <taxon>Flavobacteriia</taxon>
        <taxon>Flavobacteriales</taxon>
        <taxon>Flavobacteriaceae</taxon>
        <taxon>Maribacter</taxon>
    </lineage>
</organism>
<dbReference type="PANTHER" id="PTHR43547:SF2">
    <property type="entry name" value="HYBRID SIGNAL TRANSDUCTION HISTIDINE KINASE C"/>
    <property type="match status" value="1"/>
</dbReference>
<dbReference type="Pfam" id="PF07494">
    <property type="entry name" value="Reg_prop"/>
    <property type="match status" value="5"/>
</dbReference>
<evidence type="ECO:0000256" key="3">
    <source>
        <dbReference type="ARBA" id="ARBA00022553"/>
    </source>
</evidence>
<evidence type="ECO:0000256" key="2">
    <source>
        <dbReference type="ARBA" id="ARBA00012438"/>
    </source>
</evidence>
<dbReference type="Gene3D" id="3.30.565.10">
    <property type="entry name" value="Histidine kinase-like ATPase, C-terminal domain"/>
    <property type="match status" value="1"/>
</dbReference>
<dbReference type="Gene3D" id="2.130.10.10">
    <property type="entry name" value="YVTN repeat-like/Quinoprotein amine dehydrogenase"/>
    <property type="match status" value="2"/>
</dbReference>
<dbReference type="Proteomes" id="UP000294749">
    <property type="component" value="Unassembled WGS sequence"/>
</dbReference>
<dbReference type="InterPro" id="IPR036890">
    <property type="entry name" value="HATPase_C_sf"/>
</dbReference>
<dbReference type="Pfam" id="PF07495">
    <property type="entry name" value="Y_Y_Y"/>
    <property type="match status" value="1"/>
</dbReference>
<gene>
    <name evidence="6" type="ORF">CLV90_0563</name>
</gene>
<feature type="domain" description="Histidine kinase" evidence="5">
    <location>
        <begin position="882"/>
        <end position="1096"/>
    </location>
</feature>
<dbReference type="PANTHER" id="PTHR43547">
    <property type="entry name" value="TWO-COMPONENT HISTIDINE KINASE"/>
    <property type="match status" value="1"/>
</dbReference>
<dbReference type="InterPro" id="IPR011110">
    <property type="entry name" value="Reg_prop"/>
</dbReference>
<feature type="transmembrane region" description="Helical" evidence="4">
    <location>
        <begin position="6"/>
        <end position="24"/>
    </location>
</feature>
<keyword evidence="6" id="KW-0808">Transferase</keyword>
<dbReference type="InterPro" id="IPR015943">
    <property type="entry name" value="WD40/YVTN_repeat-like_dom_sf"/>
</dbReference>
<keyword evidence="7" id="KW-1185">Reference proteome</keyword>
<keyword evidence="6" id="KW-0418">Kinase</keyword>
<dbReference type="Gene3D" id="2.60.40.10">
    <property type="entry name" value="Immunoglobulins"/>
    <property type="match status" value="1"/>
</dbReference>
<comment type="caution">
    <text evidence="6">The sequence shown here is derived from an EMBL/GenBank/DDBJ whole genome shotgun (WGS) entry which is preliminary data.</text>
</comment>
<dbReference type="FunFam" id="2.60.40.10:FF:000791">
    <property type="entry name" value="Two-component system sensor histidine kinase/response regulator"/>
    <property type="match status" value="1"/>
</dbReference>
<dbReference type="InterPro" id="IPR003661">
    <property type="entry name" value="HisK_dim/P_dom"/>
</dbReference>
<dbReference type="SUPFAM" id="SSF63829">
    <property type="entry name" value="Calcium-dependent phosphotriesterase"/>
    <property type="match status" value="2"/>
</dbReference>
<dbReference type="SUPFAM" id="SSF50978">
    <property type="entry name" value="WD40 repeat-like"/>
    <property type="match status" value="1"/>
</dbReference>
<dbReference type="InterPro" id="IPR005467">
    <property type="entry name" value="His_kinase_dom"/>
</dbReference>
<dbReference type="Gene3D" id="1.10.287.130">
    <property type="match status" value="1"/>
</dbReference>
<evidence type="ECO:0000313" key="7">
    <source>
        <dbReference type="Proteomes" id="UP000294749"/>
    </source>
</evidence>
<dbReference type="SUPFAM" id="SSF47384">
    <property type="entry name" value="Homodimeric domain of signal transducing histidine kinase"/>
    <property type="match status" value="1"/>
</dbReference>
<dbReference type="InterPro" id="IPR013783">
    <property type="entry name" value="Ig-like_fold"/>
</dbReference>
<feature type="transmembrane region" description="Helical" evidence="4">
    <location>
        <begin position="31"/>
        <end position="51"/>
    </location>
</feature>
<dbReference type="PROSITE" id="PS50109">
    <property type="entry name" value="HIS_KIN"/>
    <property type="match status" value="1"/>
</dbReference>
<accession>A0A4R7K6N2</accession>
<dbReference type="SMART" id="SM00387">
    <property type="entry name" value="HATPase_c"/>
    <property type="match status" value="1"/>
</dbReference>
<dbReference type="AlphaFoldDB" id="A0A4R7K6N2"/>
<dbReference type="Pfam" id="PF02518">
    <property type="entry name" value="HATPase_c"/>
    <property type="match status" value="1"/>
</dbReference>
<keyword evidence="4" id="KW-1133">Transmembrane helix</keyword>
<dbReference type="InterPro" id="IPR004358">
    <property type="entry name" value="Sig_transdc_His_kin-like_C"/>
</dbReference>
<dbReference type="SMART" id="SM00388">
    <property type="entry name" value="HisKA"/>
    <property type="match status" value="1"/>
</dbReference>
<dbReference type="GO" id="GO:0000155">
    <property type="term" value="F:phosphorelay sensor kinase activity"/>
    <property type="evidence" value="ECO:0007669"/>
    <property type="project" value="InterPro"/>
</dbReference>
<keyword evidence="3" id="KW-0597">Phosphoprotein</keyword>
<proteinExistence type="predicted"/>
<evidence type="ECO:0000256" key="4">
    <source>
        <dbReference type="SAM" id="Phobius"/>
    </source>
</evidence>
<keyword evidence="4" id="KW-0812">Transmembrane</keyword>
<evidence type="ECO:0000259" key="5">
    <source>
        <dbReference type="PROSITE" id="PS50109"/>
    </source>
</evidence>
<dbReference type="InterPro" id="IPR003594">
    <property type="entry name" value="HATPase_dom"/>
</dbReference>
<dbReference type="CDD" id="cd00082">
    <property type="entry name" value="HisKA"/>
    <property type="match status" value="1"/>
</dbReference>
<dbReference type="Pfam" id="PF00512">
    <property type="entry name" value="HisKA"/>
    <property type="match status" value="1"/>
</dbReference>
<dbReference type="InterPro" id="IPR011123">
    <property type="entry name" value="Y_Y_Y"/>
</dbReference>
<dbReference type="InterPro" id="IPR036097">
    <property type="entry name" value="HisK_dim/P_sf"/>
</dbReference>
<protein>
    <recommendedName>
        <fullName evidence="2">histidine kinase</fullName>
        <ecNumber evidence="2">2.7.13.3</ecNumber>
    </recommendedName>
</protein>
<dbReference type="InterPro" id="IPR036322">
    <property type="entry name" value="WD40_repeat_dom_sf"/>
</dbReference>
<dbReference type="EC" id="2.7.13.3" evidence="2"/>